<keyword evidence="3" id="KW-1185">Reference proteome</keyword>
<feature type="region of interest" description="Disordered" evidence="1">
    <location>
        <begin position="59"/>
        <end position="158"/>
    </location>
</feature>
<dbReference type="EMBL" id="KN837200">
    <property type="protein sequence ID" value="KIJ34367.1"/>
    <property type="molecule type" value="Genomic_DNA"/>
</dbReference>
<reference evidence="2 3" key="1">
    <citation type="submission" date="2014-06" db="EMBL/GenBank/DDBJ databases">
        <title>Evolutionary Origins and Diversification of the Mycorrhizal Mutualists.</title>
        <authorList>
            <consortium name="DOE Joint Genome Institute"/>
            <consortium name="Mycorrhizal Genomics Consortium"/>
            <person name="Kohler A."/>
            <person name="Kuo A."/>
            <person name="Nagy L.G."/>
            <person name="Floudas D."/>
            <person name="Copeland A."/>
            <person name="Barry K.W."/>
            <person name="Cichocki N."/>
            <person name="Veneault-Fourrey C."/>
            <person name="LaButti K."/>
            <person name="Lindquist E.A."/>
            <person name="Lipzen A."/>
            <person name="Lundell T."/>
            <person name="Morin E."/>
            <person name="Murat C."/>
            <person name="Riley R."/>
            <person name="Ohm R."/>
            <person name="Sun H."/>
            <person name="Tunlid A."/>
            <person name="Henrissat B."/>
            <person name="Grigoriev I.V."/>
            <person name="Hibbett D.S."/>
            <person name="Martin F."/>
        </authorList>
    </citation>
    <scope>NUCLEOTIDE SEQUENCE [LARGE SCALE GENOMIC DNA]</scope>
    <source>
        <strain evidence="2 3">SS14</strain>
    </source>
</reference>
<protein>
    <submittedName>
        <fullName evidence="2">Uncharacterized protein</fullName>
    </submittedName>
</protein>
<dbReference type="HOGENOM" id="CLU_084851_0_0_1"/>
<dbReference type="Proteomes" id="UP000054279">
    <property type="component" value="Unassembled WGS sequence"/>
</dbReference>
<feature type="compositionally biased region" description="Basic and acidic residues" evidence="1">
    <location>
        <begin position="132"/>
        <end position="147"/>
    </location>
</feature>
<evidence type="ECO:0000313" key="3">
    <source>
        <dbReference type="Proteomes" id="UP000054279"/>
    </source>
</evidence>
<gene>
    <name evidence="2" type="ORF">M422DRAFT_263500</name>
</gene>
<evidence type="ECO:0000313" key="2">
    <source>
        <dbReference type="EMBL" id="KIJ34367.1"/>
    </source>
</evidence>
<sequence length="220" mass="22623">MSRTQQYIACTLPALAVLGKPNINVSEEHVIQGTTPKSNCTLVHSASLPACGHSLTGLTPVPEDSHAGQPDFSGHYASLDPSEGAEDTPTGTPNPSGGGGPPGGAPPPPGGGGPPDDGLHLNLNPGLNPDPKGGDGGRPPDDNGDHSSDDDENKALNQSYKDNLTIIAKHVVDKDGGNIKVRVPDTFNGSDPDKLRDFIFGCRLTSEATNKPLEAVMSLS</sequence>
<name>A0A0C9UYK5_SPHS4</name>
<feature type="compositionally biased region" description="Pro residues" evidence="1">
    <location>
        <begin position="103"/>
        <end position="112"/>
    </location>
</feature>
<feature type="compositionally biased region" description="Low complexity" evidence="1">
    <location>
        <begin position="120"/>
        <end position="131"/>
    </location>
</feature>
<dbReference type="AlphaFoldDB" id="A0A0C9UYK5"/>
<organism evidence="2 3">
    <name type="scientific">Sphaerobolus stellatus (strain SS14)</name>
    <dbReference type="NCBI Taxonomy" id="990650"/>
    <lineage>
        <taxon>Eukaryota</taxon>
        <taxon>Fungi</taxon>
        <taxon>Dikarya</taxon>
        <taxon>Basidiomycota</taxon>
        <taxon>Agaricomycotina</taxon>
        <taxon>Agaricomycetes</taxon>
        <taxon>Phallomycetidae</taxon>
        <taxon>Geastrales</taxon>
        <taxon>Sphaerobolaceae</taxon>
        <taxon>Sphaerobolus</taxon>
    </lineage>
</organism>
<accession>A0A0C9UYK5</accession>
<evidence type="ECO:0000256" key="1">
    <source>
        <dbReference type="SAM" id="MobiDB-lite"/>
    </source>
</evidence>
<proteinExistence type="predicted"/>